<dbReference type="GO" id="GO:0046872">
    <property type="term" value="F:metal ion binding"/>
    <property type="evidence" value="ECO:0007669"/>
    <property type="project" value="UniProtKB-KW"/>
</dbReference>
<feature type="binding site" evidence="3">
    <location>
        <position position="270"/>
    </location>
    <ligand>
        <name>Mg(2+)</name>
        <dbReference type="ChEBI" id="CHEBI:18420"/>
        <label>1</label>
    </ligand>
</feature>
<dbReference type="EMBL" id="QYRP01000002">
    <property type="protein sequence ID" value="RJS47420.1"/>
    <property type="molecule type" value="Genomic_DNA"/>
</dbReference>
<accession>A0A3A5HHR4</accession>
<dbReference type="RefSeq" id="WP_120061386.1">
    <property type="nucleotide sequence ID" value="NZ_QYRP01000002.1"/>
</dbReference>
<dbReference type="PANTHER" id="PTHR16222">
    <property type="entry name" value="ADP-RIBOSYLGLYCOHYDROLASE"/>
    <property type="match status" value="1"/>
</dbReference>
<keyword evidence="3" id="KW-0479">Metal-binding</keyword>
<dbReference type="InterPro" id="IPR036705">
    <property type="entry name" value="Ribosyl_crysJ1_sf"/>
</dbReference>
<comment type="similarity">
    <text evidence="1">Belongs to the ADP-ribosylglycohydrolase family.</text>
</comment>
<dbReference type="Proteomes" id="UP000276542">
    <property type="component" value="Unassembled WGS sequence"/>
</dbReference>
<dbReference type="Pfam" id="PF03747">
    <property type="entry name" value="ADP_ribosyl_GH"/>
    <property type="match status" value="1"/>
</dbReference>
<evidence type="ECO:0000256" key="2">
    <source>
        <dbReference type="ARBA" id="ARBA00022801"/>
    </source>
</evidence>
<gene>
    <name evidence="4" type="ORF">D4739_15155</name>
</gene>
<dbReference type="PANTHER" id="PTHR16222:SF24">
    <property type="entry name" value="ADP-RIBOSYLHYDROLASE ARH3"/>
    <property type="match status" value="1"/>
</dbReference>
<sequence>MATRTDRAIGAIVGLACGDALGAPYEFGPGQGAGDADFHAPRGWGEAGTWTDDTAMAVAVLLGALELPELETPIGQDAVARTFLRWATEDGRGIGNLTFNVLLAAQKLAKERHLDAPGSAEFRASAAEFHRRSPDAAGNGALMRSAAVAVGCLHDRTLLAARGRAIAELTHMHPLAGDSCVLWNEAIRVAAVEERIDLYAGVDLLPTERHEQWRAWLSEAVSRPPSTFTPNGWTVSALQAAASVIAHSPEEEGQFQRGLHAAVRIGNDTDTVAAITGALLGARWGVGRIPKDWIELIHGWPSMGGEGLAALATSVAGSPRGR</sequence>
<evidence type="ECO:0000313" key="5">
    <source>
        <dbReference type="Proteomes" id="UP000276542"/>
    </source>
</evidence>
<dbReference type="Gene3D" id="1.10.4080.10">
    <property type="entry name" value="ADP-ribosylation/Crystallin J1"/>
    <property type="match status" value="1"/>
</dbReference>
<evidence type="ECO:0000256" key="1">
    <source>
        <dbReference type="ARBA" id="ARBA00010702"/>
    </source>
</evidence>
<dbReference type="GO" id="GO:0016787">
    <property type="term" value="F:hydrolase activity"/>
    <property type="evidence" value="ECO:0007669"/>
    <property type="project" value="UniProtKB-KW"/>
</dbReference>
<keyword evidence="2 4" id="KW-0378">Hydrolase</keyword>
<feature type="binding site" evidence="3">
    <location>
        <position position="52"/>
    </location>
    <ligand>
        <name>Mg(2+)</name>
        <dbReference type="ChEBI" id="CHEBI:18420"/>
        <label>1</label>
    </ligand>
</feature>
<feature type="binding site" evidence="3">
    <location>
        <position position="53"/>
    </location>
    <ligand>
        <name>Mg(2+)</name>
        <dbReference type="ChEBI" id="CHEBI:18420"/>
        <label>1</label>
    </ligand>
</feature>
<comment type="cofactor">
    <cofactor evidence="3">
        <name>Mg(2+)</name>
        <dbReference type="ChEBI" id="CHEBI:18420"/>
    </cofactor>
    <text evidence="3">Binds 2 magnesium ions per subunit.</text>
</comment>
<dbReference type="AlphaFoldDB" id="A0A3A5HHR4"/>
<feature type="binding site" evidence="3">
    <location>
        <position position="51"/>
    </location>
    <ligand>
        <name>Mg(2+)</name>
        <dbReference type="ChEBI" id="CHEBI:18420"/>
        <label>1</label>
    </ligand>
</feature>
<protein>
    <submittedName>
        <fullName evidence="4">ADP-ribosylglycohydrolase family protein</fullName>
    </submittedName>
</protein>
<organism evidence="4 5">
    <name type="scientific">Nocardioides cavernaquae</name>
    <dbReference type="NCBI Taxonomy" id="2321396"/>
    <lineage>
        <taxon>Bacteria</taxon>
        <taxon>Bacillati</taxon>
        <taxon>Actinomycetota</taxon>
        <taxon>Actinomycetes</taxon>
        <taxon>Propionibacteriales</taxon>
        <taxon>Nocardioidaceae</taxon>
        <taxon>Nocardioides</taxon>
    </lineage>
</organism>
<dbReference type="OrthoDB" id="9798107at2"/>
<dbReference type="SUPFAM" id="SSF101478">
    <property type="entry name" value="ADP-ribosylglycohydrolase"/>
    <property type="match status" value="1"/>
</dbReference>
<evidence type="ECO:0000313" key="4">
    <source>
        <dbReference type="EMBL" id="RJS47420.1"/>
    </source>
</evidence>
<comment type="caution">
    <text evidence="4">The sequence shown here is derived from an EMBL/GenBank/DDBJ whole genome shotgun (WGS) entry which is preliminary data.</text>
</comment>
<evidence type="ECO:0000256" key="3">
    <source>
        <dbReference type="PIRSR" id="PIRSR605502-1"/>
    </source>
</evidence>
<dbReference type="InterPro" id="IPR005502">
    <property type="entry name" value="Ribosyl_crysJ1"/>
</dbReference>
<reference evidence="5" key="1">
    <citation type="submission" date="2018-09" db="EMBL/GenBank/DDBJ databases">
        <authorList>
            <person name="Zhu H."/>
        </authorList>
    </citation>
    <scope>NUCLEOTIDE SEQUENCE [LARGE SCALE GENOMIC DNA]</scope>
    <source>
        <strain evidence="5">K1W22B-1</strain>
    </source>
</reference>
<name>A0A3A5HHR4_9ACTN</name>
<proteinExistence type="inferred from homology"/>
<dbReference type="InterPro" id="IPR050792">
    <property type="entry name" value="ADP-ribosylglycohydrolase"/>
</dbReference>
<keyword evidence="3" id="KW-0460">Magnesium</keyword>
<keyword evidence="5" id="KW-1185">Reference proteome</keyword>
<feature type="binding site" evidence="3">
    <location>
        <position position="268"/>
    </location>
    <ligand>
        <name>Mg(2+)</name>
        <dbReference type="ChEBI" id="CHEBI:18420"/>
        <label>1</label>
    </ligand>
</feature>
<feature type="binding site" evidence="3">
    <location>
        <position position="271"/>
    </location>
    <ligand>
        <name>Mg(2+)</name>
        <dbReference type="ChEBI" id="CHEBI:18420"/>
        <label>1</label>
    </ligand>
</feature>